<dbReference type="Pfam" id="PF00076">
    <property type="entry name" value="RRM_1"/>
    <property type="match status" value="1"/>
</dbReference>
<keyword evidence="5" id="KW-1185">Reference proteome</keyword>
<evidence type="ECO:0000256" key="2">
    <source>
        <dbReference type="PROSITE-ProRule" id="PRU00176"/>
    </source>
</evidence>
<reference evidence="4 5" key="1">
    <citation type="journal article" date="2021" name="Commun. Biol.">
        <title>The genome of Shorea leprosula (Dipterocarpaceae) highlights the ecological relevance of drought in aseasonal tropical rainforests.</title>
        <authorList>
            <person name="Ng K.K.S."/>
            <person name="Kobayashi M.J."/>
            <person name="Fawcett J.A."/>
            <person name="Hatakeyama M."/>
            <person name="Paape T."/>
            <person name="Ng C.H."/>
            <person name="Ang C.C."/>
            <person name="Tnah L.H."/>
            <person name="Lee C.T."/>
            <person name="Nishiyama T."/>
            <person name="Sese J."/>
            <person name="O'Brien M.J."/>
            <person name="Copetti D."/>
            <person name="Mohd Noor M.I."/>
            <person name="Ong R.C."/>
            <person name="Putra M."/>
            <person name="Sireger I.Z."/>
            <person name="Indrioko S."/>
            <person name="Kosugi Y."/>
            <person name="Izuno A."/>
            <person name="Isagi Y."/>
            <person name="Lee S.L."/>
            <person name="Shimizu K.K."/>
        </authorList>
    </citation>
    <scope>NUCLEOTIDE SEQUENCE [LARGE SCALE GENOMIC DNA]</scope>
    <source>
        <strain evidence="4">214</strain>
    </source>
</reference>
<keyword evidence="1 2" id="KW-0694">RNA-binding</keyword>
<dbReference type="Proteomes" id="UP001054252">
    <property type="component" value="Unassembled WGS sequence"/>
</dbReference>
<evidence type="ECO:0000259" key="3">
    <source>
        <dbReference type="PROSITE" id="PS50102"/>
    </source>
</evidence>
<dbReference type="PANTHER" id="PTHR11176:SF49">
    <property type="entry name" value="RNA-BINDING PROTEIN ARP1 ISOFORM X1-RELATED"/>
    <property type="match status" value="1"/>
</dbReference>
<dbReference type="InterPro" id="IPR012677">
    <property type="entry name" value="Nucleotide-bd_a/b_plait_sf"/>
</dbReference>
<organism evidence="4 5">
    <name type="scientific">Rubroshorea leprosula</name>
    <dbReference type="NCBI Taxonomy" id="152421"/>
    <lineage>
        <taxon>Eukaryota</taxon>
        <taxon>Viridiplantae</taxon>
        <taxon>Streptophyta</taxon>
        <taxon>Embryophyta</taxon>
        <taxon>Tracheophyta</taxon>
        <taxon>Spermatophyta</taxon>
        <taxon>Magnoliopsida</taxon>
        <taxon>eudicotyledons</taxon>
        <taxon>Gunneridae</taxon>
        <taxon>Pentapetalae</taxon>
        <taxon>rosids</taxon>
        <taxon>malvids</taxon>
        <taxon>Malvales</taxon>
        <taxon>Dipterocarpaceae</taxon>
        <taxon>Rubroshorea</taxon>
    </lineage>
</organism>
<dbReference type="PANTHER" id="PTHR11176">
    <property type="entry name" value="BOULE-RELATED"/>
    <property type="match status" value="1"/>
</dbReference>
<dbReference type="Gene3D" id="3.30.70.330">
    <property type="match status" value="1"/>
</dbReference>
<evidence type="ECO:0000313" key="4">
    <source>
        <dbReference type="EMBL" id="GKU88992.1"/>
    </source>
</evidence>
<proteinExistence type="predicted"/>
<sequence length="251" mass="27610">MLGEKNNTAEFGDTTYTKIFVGGLAWETKSDSLKRYFQQFGETLEAVVIADKSSGRSKGYGFVTFKDADSARKACQIPYPVIDGRRANCNLACLGAKNRPINLNPPQYGMEKWQPWTRSPASSSPIFRQPIPPYGFPYTAAAHGYPAPAGYTVQDQYAMNYYTVYGGQQPPSHNRGGSGVYLNYYPFYPQEAQNSPTQYPKVVQYPFWPQQYGALGTFPASVSSPSFPVTMGQMPVAAVLPGTNPRESSAA</sequence>
<feature type="domain" description="RRM" evidence="3">
    <location>
        <begin position="17"/>
        <end position="108"/>
    </location>
</feature>
<dbReference type="InterPro" id="IPR035979">
    <property type="entry name" value="RBD_domain_sf"/>
</dbReference>
<name>A0AAV5HR09_9ROSI</name>
<accession>A0AAV5HR09</accession>
<evidence type="ECO:0000313" key="5">
    <source>
        <dbReference type="Proteomes" id="UP001054252"/>
    </source>
</evidence>
<dbReference type="GO" id="GO:0003723">
    <property type="term" value="F:RNA binding"/>
    <property type="evidence" value="ECO:0007669"/>
    <property type="project" value="UniProtKB-UniRule"/>
</dbReference>
<dbReference type="SMART" id="SM00360">
    <property type="entry name" value="RRM"/>
    <property type="match status" value="1"/>
</dbReference>
<evidence type="ECO:0000256" key="1">
    <source>
        <dbReference type="ARBA" id="ARBA00022884"/>
    </source>
</evidence>
<dbReference type="PROSITE" id="PS50102">
    <property type="entry name" value="RRM"/>
    <property type="match status" value="1"/>
</dbReference>
<dbReference type="EMBL" id="BPVZ01000003">
    <property type="protein sequence ID" value="GKU88992.1"/>
    <property type="molecule type" value="Genomic_DNA"/>
</dbReference>
<protein>
    <recommendedName>
        <fullName evidence="3">RRM domain-containing protein</fullName>
    </recommendedName>
</protein>
<dbReference type="SUPFAM" id="SSF54928">
    <property type="entry name" value="RNA-binding domain, RBD"/>
    <property type="match status" value="1"/>
</dbReference>
<dbReference type="InterPro" id="IPR000504">
    <property type="entry name" value="RRM_dom"/>
</dbReference>
<dbReference type="AlphaFoldDB" id="A0AAV5HR09"/>
<gene>
    <name evidence="4" type="ORF">SLEP1_g3192</name>
</gene>
<comment type="caution">
    <text evidence="4">The sequence shown here is derived from an EMBL/GenBank/DDBJ whole genome shotgun (WGS) entry which is preliminary data.</text>
</comment>